<dbReference type="Gene3D" id="2.40.50.140">
    <property type="entry name" value="Nucleic acid-binding proteins"/>
    <property type="match status" value="1"/>
</dbReference>
<reference evidence="10 11" key="1">
    <citation type="journal article" date="2022" name="bioRxiv">
        <title>Genomics of Preaxostyla Flagellates Illuminates Evolutionary Transitions and the Path Towards Mitochondrial Loss.</title>
        <authorList>
            <person name="Novak L.V.F."/>
            <person name="Treitli S.C."/>
            <person name="Pyrih J."/>
            <person name="Halakuc P."/>
            <person name="Pipaliya S.V."/>
            <person name="Vacek V."/>
            <person name="Brzon O."/>
            <person name="Soukal P."/>
            <person name="Eme L."/>
            <person name="Dacks J.B."/>
            <person name="Karnkowska A."/>
            <person name="Elias M."/>
            <person name="Hampl V."/>
        </authorList>
    </citation>
    <scope>NUCLEOTIDE SEQUENCE [LARGE SCALE GENOMIC DNA]</scope>
    <source>
        <strain evidence="10">NAU3</strain>
        <tissue evidence="10">Gut</tissue>
    </source>
</reference>
<dbReference type="InterPro" id="IPR027925">
    <property type="entry name" value="MCM_N"/>
</dbReference>
<name>A0ABQ9XK56_9EUKA</name>
<dbReference type="InterPro" id="IPR012340">
    <property type="entry name" value="NA-bd_OB-fold"/>
</dbReference>
<comment type="subunit">
    <text evidence="8">Component of the MCM2-7 complex.</text>
</comment>
<sequence>MDFQGERISAANFGVEITQAPDQNEAYIQQFQTFIHDFEKSSTFPYRDQLARHCARELDWIEIDIDDIKNSGLSSLSDNLKSFPNKFVPMLNEAARREAEKQPIHPNAFHVILKTSGQPQTIRQLTDTAVGSLQKVRGIVLQASRVRSKLSTAVIQCRNCNNTLVLDVDATSMAGNRLQLPRTCNGQRTEQTAVTTAYGGVASSEAPQNKCPLDPFVVLTERSIMIDSQIIKLQELYEDVPVGDIPRHISVILERGLVDKVKPGSVVNVLGTFSTSESGRRNEESSVRTAFLRAVGLETDRRGDNDEEGGIISIGRSHLESQAEKFKKFSQTPNLVKHIEDLIDPAIYGHRWIKRAIACQLFGGRRKSHSDGTHIRGDINVLLIGDPGTAKSQLLKFASQIAPISVSTSGKGSSAAGLTAAVTKEGPSGEWYLEGGAMVLADGGLVCIDEFDKMNPDDRVAIHEAMEQQTISIAKAGITTVLNSRCSVLAAANPLAGHYNESYSLSENIDFQTTILSRFDLIFIIRDHVNAEQDRRVAQQLIQNHSVGHQQANEDARKMKELKDYIEYARLRHKPVMTADASKAIEDEYVRIRNESSKEKSGENRAIKQIPITVRQLEAIIRISESFAKMHLRDEVTKEDARMAIELFQMANSSGKNLSRSVQITQ</sequence>
<evidence type="ECO:0000313" key="11">
    <source>
        <dbReference type="Proteomes" id="UP001281761"/>
    </source>
</evidence>
<dbReference type="InterPro" id="IPR033762">
    <property type="entry name" value="MCM_OB"/>
</dbReference>
<comment type="function">
    <text evidence="8">Acts as component of the MCM2-7 complex (MCM complex) which is the replicative helicase essential for 'once per cell cycle' DNA replication initiation and elongation in eukaryotic cells. The active ATPase sites in the MCM2-7 ring are formed through the interaction surfaces of two neighboring subunits such that a critical structure of a conserved arginine finger motif is provided in trans relative to the ATP-binding site of the Walker A box of the adjacent subunit. The six ATPase active sites, however, are likely to contribute differentially to the complex helicase activity.</text>
</comment>
<keyword evidence="4 8" id="KW-0347">Helicase</keyword>
<evidence type="ECO:0000256" key="6">
    <source>
        <dbReference type="ARBA" id="ARBA00023125"/>
    </source>
</evidence>
<evidence type="ECO:0000256" key="8">
    <source>
        <dbReference type="RuleBase" id="RU368063"/>
    </source>
</evidence>
<dbReference type="Gene3D" id="2.20.28.10">
    <property type="match status" value="1"/>
</dbReference>
<evidence type="ECO:0000256" key="1">
    <source>
        <dbReference type="ARBA" id="ARBA00022705"/>
    </source>
</evidence>
<keyword evidence="6 7" id="KW-0238">DNA-binding</keyword>
<dbReference type="InterPro" id="IPR041562">
    <property type="entry name" value="MCM_lid"/>
</dbReference>
<proteinExistence type="inferred from homology"/>
<evidence type="ECO:0000259" key="9">
    <source>
        <dbReference type="PROSITE" id="PS50051"/>
    </source>
</evidence>
<evidence type="ECO:0000256" key="4">
    <source>
        <dbReference type="ARBA" id="ARBA00022806"/>
    </source>
</evidence>
<dbReference type="GO" id="GO:0016787">
    <property type="term" value="F:hydrolase activity"/>
    <property type="evidence" value="ECO:0007669"/>
    <property type="project" value="UniProtKB-KW"/>
</dbReference>
<dbReference type="InterPro" id="IPR027417">
    <property type="entry name" value="P-loop_NTPase"/>
</dbReference>
<dbReference type="SUPFAM" id="SSF50249">
    <property type="entry name" value="Nucleic acid-binding proteins"/>
    <property type="match status" value="1"/>
</dbReference>
<dbReference type="PANTHER" id="PTHR11630">
    <property type="entry name" value="DNA REPLICATION LICENSING FACTOR MCM FAMILY MEMBER"/>
    <property type="match status" value="1"/>
</dbReference>
<keyword evidence="2 7" id="KW-0547">Nucleotide-binding</keyword>
<dbReference type="EMBL" id="JARBJD010000099">
    <property type="protein sequence ID" value="KAK2952813.1"/>
    <property type="molecule type" value="Genomic_DNA"/>
</dbReference>
<keyword evidence="8" id="KW-0131">Cell cycle</keyword>
<keyword evidence="3 8" id="KW-0378">Hydrolase</keyword>
<dbReference type="InterPro" id="IPR031327">
    <property type="entry name" value="MCM"/>
</dbReference>
<dbReference type="SUPFAM" id="SSF52540">
    <property type="entry name" value="P-loop containing nucleoside triphosphate hydrolases"/>
    <property type="match status" value="1"/>
</dbReference>
<accession>A0ABQ9XK56</accession>
<dbReference type="Gene3D" id="3.30.1640.10">
    <property type="entry name" value="mini-chromosome maintenance (MCM) complex, chain A, domain 1"/>
    <property type="match status" value="1"/>
</dbReference>
<dbReference type="InterPro" id="IPR008048">
    <property type="entry name" value="MCM5"/>
</dbReference>
<dbReference type="PRINTS" id="PR01657">
    <property type="entry name" value="MCMFAMILY"/>
</dbReference>
<keyword evidence="11" id="KW-1185">Reference proteome</keyword>
<evidence type="ECO:0000313" key="10">
    <source>
        <dbReference type="EMBL" id="KAK2952813.1"/>
    </source>
</evidence>
<dbReference type="PRINTS" id="PR01661">
    <property type="entry name" value="MCMPROTEIN5"/>
</dbReference>
<dbReference type="Pfam" id="PF00493">
    <property type="entry name" value="MCM"/>
    <property type="match status" value="1"/>
</dbReference>
<organism evidence="10 11">
    <name type="scientific">Blattamonas nauphoetae</name>
    <dbReference type="NCBI Taxonomy" id="2049346"/>
    <lineage>
        <taxon>Eukaryota</taxon>
        <taxon>Metamonada</taxon>
        <taxon>Preaxostyla</taxon>
        <taxon>Oxymonadida</taxon>
        <taxon>Blattamonas</taxon>
    </lineage>
</organism>
<comment type="caution">
    <text evidence="10">The sequence shown here is derived from an EMBL/GenBank/DDBJ whole genome shotgun (WGS) entry which is preliminary data.</text>
</comment>
<dbReference type="GO" id="GO:0003678">
    <property type="term" value="F:DNA helicase activity"/>
    <property type="evidence" value="ECO:0007669"/>
    <property type="project" value="UniProtKB-EC"/>
</dbReference>
<feature type="domain" description="MCM C-terminal AAA(+) ATPase" evidence="9">
    <location>
        <begin position="335"/>
        <end position="541"/>
    </location>
</feature>
<dbReference type="EC" id="3.6.4.12" evidence="8"/>
<dbReference type="InterPro" id="IPR001208">
    <property type="entry name" value="MCM_dom"/>
</dbReference>
<keyword evidence="5 7" id="KW-0067">ATP-binding</keyword>
<evidence type="ECO:0000256" key="7">
    <source>
        <dbReference type="RuleBase" id="RU004070"/>
    </source>
</evidence>
<evidence type="ECO:0000256" key="5">
    <source>
        <dbReference type="ARBA" id="ARBA00022840"/>
    </source>
</evidence>
<evidence type="ECO:0000256" key="2">
    <source>
        <dbReference type="ARBA" id="ARBA00022741"/>
    </source>
</evidence>
<dbReference type="Pfam" id="PF17207">
    <property type="entry name" value="MCM_OB"/>
    <property type="match status" value="1"/>
</dbReference>
<comment type="catalytic activity">
    <reaction evidence="8">
        <text>ATP + H2O = ADP + phosphate + H(+)</text>
        <dbReference type="Rhea" id="RHEA:13065"/>
        <dbReference type="ChEBI" id="CHEBI:15377"/>
        <dbReference type="ChEBI" id="CHEBI:15378"/>
        <dbReference type="ChEBI" id="CHEBI:30616"/>
        <dbReference type="ChEBI" id="CHEBI:43474"/>
        <dbReference type="ChEBI" id="CHEBI:456216"/>
        <dbReference type="EC" id="3.6.4.12"/>
    </reaction>
</comment>
<comment type="similarity">
    <text evidence="7">Belongs to the MCM family.</text>
</comment>
<keyword evidence="8" id="KW-0539">Nucleus</keyword>
<dbReference type="Proteomes" id="UP001281761">
    <property type="component" value="Unassembled WGS sequence"/>
</dbReference>
<dbReference type="SMART" id="SM00350">
    <property type="entry name" value="MCM"/>
    <property type="match status" value="1"/>
</dbReference>
<dbReference type="PANTHER" id="PTHR11630:SF42">
    <property type="entry name" value="DNA REPLICATION LICENSING FACTOR MCM5"/>
    <property type="match status" value="1"/>
</dbReference>
<protein>
    <recommendedName>
        <fullName evidence="8">DNA replication licensing factor MCM5</fullName>
        <ecNumber evidence="8">3.6.4.12</ecNumber>
    </recommendedName>
</protein>
<dbReference type="Pfam" id="PF14551">
    <property type="entry name" value="MCM_N"/>
    <property type="match status" value="1"/>
</dbReference>
<dbReference type="Pfam" id="PF17855">
    <property type="entry name" value="MCM_lid"/>
    <property type="match status" value="1"/>
</dbReference>
<comment type="subcellular location">
    <subcellularLocation>
        <location evidence="8">Nucleus</location>
    </subcellularLocation>
</comment>
<evidence type="ECO:0000256" key="3">
    <source>
        <dbReference type="ARBA" id="ARBA00022801"/>
    </source>
</evidence>
<dbReference type="Gene3D" id="3.40.50.300">
    <property type="entry name" value="P-loop containing nucleotide triphosphate hydrolases"/>
    <property type="match status" value="1"/>
</dbReference>
<gene>
    <name evidence="10" type="ORF">BLNAU_12281</name>
</gene>
<dbReference type="PROSITE" id="PS50051">
    <property type="entry name" value="MCM_2"/>
    <property type="match status" value="1"/>
</dbReference>
<keyword evidence="1 8" id="KW-0235">DNA replication</keyword>